<protein>
    <submittedName>
        <fullName evidence="2">UPF0431 protein C1orf66-like protein</fullName>
    </submittedName>
</protein>
<dbReference type="AlphaFoldDB" id="K1Q230"/>
<proteinExistence type="predicted"/>
<feature type="domain" description="Methyltransferase" evidence="1">
    <location>
        <begin position="109"/>
        <end position="156"/>
    </location>
</feature>
<dbReference type="EMBL" id="JH817651">
    <property type="protein sequence ID" value="EKC22920.1"/>
    <property type="molecule type" value="Genomic_DNA"/>
</dbReference>
<dbReference type="InterPro" id="IPR025714">
    <property type="entry name" value="Methyltranfer_dom"/>
</dbReference>
<dbReference type="PANTHER" id="PTHR12496:SF0">
    <property type="entry name" value="METHYLTRANSFERASE DOMAIN-CONTAINING PROTEIN"/>
    <property type="match status" value="1"/>
</dbReference>
<evidence type="ECO:0000313" key="2">
    <source>
        <dbReference type="EMBL" id="EKC22920.1"/>
    </source>
</evidence>
<dbReference type="HOGENOM" id="CLU_928281_0_0_1"/>
<evidence type="ECO:0000259" key="1">
    <source>
        <dbReference type="Pfam" id="PF13679"/>
    </source>
</evidence>
<name>K1Q230_MAGGI</name>
<accession>K1Q230</accession>
<reference evidence="2" key="1">
    <citation type="journal article" date="2012" name="Nature">
        <title>The oyster genome reveals stress adaptation and complexity of shell formation.</title>
        <authorList>
            <person name="Zhang G."/>
            <person name="Fang X."/>
            <person name="Guo X."/>
            <person name="Li L."/>
            <person name="Luo R."/>
            <person name="Xu F."/>
            <person name="Yang P."/>
            <person name="Zhang L."/>
            <person name="Wang X."/>
            <person name="Qi H."/>
            <person name="Xiong Z."/>
            <person name="Que H."/>
            <person name="Xie Y."/>
            <person name="Holland P.W."/>
            <person name="Paps J."/>
            <person name="Zhu Y."/>
            <person name="Wu F."/>
            <person name="Chen Y."/>
            <person name="Wang J."/>
            <person name="Peng C."/>
            <person name="Meng J."/>
            <person name="Yang L."/>
            <person name="Liu J."/>
            <person name="Wen B."/>
            <person name="Zhang N."/>
            <person name="Huang Z."/>
            <person name="Zhu Q."/>
            <person name="Feng Y."/>
            <person name="Mount A."/>
            <person name="Hedgecock D."/>
            <person name="Xu Z."/>
            <person name="Liu Y."/>
            <person name="Domazet-Loso T."/>
            <person name="Du Y."/>
            <person name="Sun X."/>
            <person name="Zhang S."/>
            <person name="Liu B."/>
            <person name="Cheng P."/>
            <person name="Jiang X."/>
            <person name="Li J."/>
            <person name="Fan D."/>
            <person name="Wang W."/>
            <person name="Fu W."/>
            <person name="Wang T."/>
            <person name="Wang B."/>
            <person name="Zhang J."/>
            <person name="Peng Z."/>
            <person name="Li Y."/>
            <person name="Li N."/>
            <person name="Wang J."/>
            <person name="Chen M."/>
            <person name="He Y."/>
            <person name="Tan F."/>
            <person name="Song X."/>
            <person name="Zheng Q."/>
            <person name="Huang R."/>
            <person name="Yang H."/>
            <person name="Du X."/>
            <person name="Chen L."/>
            <person name="Yang M."/>
            <person name="Gaffney P.M."/>
            <person name="Wang S."/>
            <person name="Luo L."/>
            <person name="She Z."/>
            <person name="Ming Y."/>
            <person name="Huang W."/>
            <person name="Zhang S."/>
            <person name="Huang B."/>
            <person name="Zhang Y."/>
            <person name="Qu T."/>
            <person name="Ni P."/>
            <person name="Miao G."/>
            <person name="Wang J."/>
            <person name="Wang Q."/>
            <person name="Steinberg C.E."/>
            <person name="Wang H."/>
            <person name="Li N."/>
            <person name="Qian L."/>
            <person name="Zhang G."/>
            <person name="Li Y."/>
            <person name="Yang H."/>
            <person name="Liu X."/>
            <person name="Wang J."/>
            <person name="Yin Y."/>
            <person name="Wang J."/>
        </authorList>
    </citation>
    <scope>NUCLEOTIDE SEQUENCE [LARGE SCALE GENOMIC DNA]</scope>
    <source>
        <strain evidence="2">05x7-T-G4-1.051#20</strain>
    </source>
</reference>
<dbReference type="Pfam" id="PF13679">
    <property type="entry name" value="Methyltransf_32"/>
    <property type="match status" value="1"/>
</dbReference>
<gene>
    <name evidence="2" type="ORF">CGI_10001177</name>
</gene>
<dbReference type="InterPro" id="IPR052220">
    <property type="entry name" value="METTL25"/>
</dbReference>
<organism evidence="2">
    <name type="scientific">Magallana gigas</name>
    <name type="common">Pacific oyster</name>
    <name type="synonym">Crassostrea gigas</name>
    <dbReference type="NCBI Taxonomy" id="29159"/>
    <lineage>
        <taxon>Eukaryota</taxon>
        <taxon>Metazoa</taxon>
        <taxon>Spiralia</taxon>
        <taxon>Lophotrochozoa</taxon>
        <taxon>Mollusca</taxon>
        <taxon>Bivalvia</taxon>
        <taxon>Autobranchia</taxon>
        <taxon>Pteriomorphia</taxon>
        <taxon>Ostreida</taxon>
        <taxon>Ostreoidea</taxon>
        <taxon>Ostreidae</taxon>
        <taxon>Magallana</taxon>
    </lineage>
</organism>
<sequence>MNEKDKISSTNKIIVELLAKHQWIHNFQVTKFFIEKPWNHIPEEWKNVLTRLTTEELNSLPFGYSKEDWPESLKKFITTASEMALPRKISEENKSCCLDPQIKRGMNPKKQHEVSHMSALINDISVRTGCDVVIDVGSGLGYLGHVLTSVYGLKKTVIRVSFLMAIFRMFNCDRRIRDTDDKIINVTFEMEDTPENRLEFKSLMKSCFQKFRKSECGKDMDCDGPKVSLARWKTKSEESHQSHVKAVAYRSLLELYAHQGKDSMRTKLKALYAEYHVYFQYVEVITVSIIHKILIMLYIP</sequence>
<dbReference type="InParanoid" id="K1Q230"/>
<dbReference type="PANTHER" id="PTHR12496">
    <property type="entry name" value="CGI-41 METHYLTRANSFERASE"/>
    <property type="match status" value="1"/>
</dbReference>